<protein>
    <submittedName>
        <fullName evidence="1">Uncharacterized protein</fullName>
    </submittedName>
</protein>
<keyword evidence="2" id="KW-1185">Reference proteome</keyword>
<organism evidence="1 2">
    <name type="scientific">Ampelomyces quisqualis</name>
    <name type="common">Powdery mildew agent</name>
    <dbReference type="NCBI Taxonomy" id="50730"/>
    <lineage>
        <taxon>Eukaryota</taxon>
        <taxon>Fungi</taxon>
        <taxon>Dikarya</taxon>
        <taxon>Ascomycota</taxon>
        <taxon>Pezizomycotina</taxon>
        <taxon>Dothideomycetes</taxon>
        <taxon>Pleosporomycetidae</taxon>
        <taxon>Pleosporales</taxon>
        <taxon>Pleosporineae</taxon>
        <taxon>Phaeosphaeriaceae</taxon>
        <taxon>Ampelomyces</taxon>
    </lineage>
</organism>
<dbReference type="Proteomes" id="UP000800096">
    <property type="component" value="Unassembled WGS sequence"/>
</dbReference>
<evidence type="ECO:0000313" key="2">
    <source>
        <dbReference type="Proteomes" id="UP000800096"/>
    </source>
</evidence>
<reference evidence="1" key="1">
    <citation type="journal article" date="2020" name="Stud. Mycol.">
        <title>101 Dothideomycetes genomes: a test case for predicting lifestyles and emergence of pathogens.</title>
        <authorList>
            <person name="Haridas S."/>
            <person name="Albert R."/>
            <person name="Binder M."/>
            <person name="Bloem J."/>
            <person name="Labutti K."/>
            <person name="Salamov A."/>
            <person name="Andreopoulos B."/>
            <person name="Baker S."/>
            <person name="Barry K."/>
            <person name="Bills G."/>
            <person name="Bluhm B."/>
            <person name="Cannon C."/>
            <person name="Castanera R."/>
            <person name="Culley D."/>
            <person name="Daum C."/>
            <person name="Ezra D."/>
            <person name="Gonzalez J."/>
            <person name="Henrissat B."/>
            <person name="Kuo A."/>
            <person name="Liang C."/>
            <person name="Lipzen A."/>
            <person name="Lutzoni F."/>
            <person name="Magnuson J."/>
            <person name="Mondo S."/>
            <person name="Nolan M."/>
            <person name="Ohm R."/>
            <person name="Pangilinan J."/>
            <person name="Park H.-J."/>
            <person name="Ramirez L."/>
            <person name="Alfaro M."/>
            <person name="Sun H."/>
            <person name="Tritt A."/>
            <person name="Yoshinaga Y."/>
            <person name="Zwiers L.-H."/>
            <person name="Turgeon B."/>
            <person name="Goodwin S."/>
            <person name="Spatafora J."/>
            <person name="Crous P."/>
            <person name="Grigoriev I."/>
        </authorList>
    </citation>
    <scope>NUCLEOTIDE SEQUENCE</scope>
    <source>
        <strain evidence="1">HMLAC05119</strain>
    </source>
</reference>
<dbReference type="EMBL" id="ML979139">
    <property type="protein sequence ID" value="KAF1913267.1"/>
    <property type="molecule type" value="Genomic_DNA"/>
</dbReference>
<sequence length="141" mass="15439">MCFVLRGISADSALLSTVALEYVAEALPTPLEKGGKAVHVAQPSLVPTEHFRLHRPVLPVLRKLHSFPIFAIFIVSYVSLSWPGNALKIDPCGKTLVVGKKRARETVCSGDRRLDHCSLEEVAEVALQIAKIELSLCKRVV</sequence>
<proteinExistence type="predicted"/>
<gene>
    <name evidence="1" type="ORF">BDU57DRAFT_349837</name>
</gene>
<dbReference type="AlphaFoldDB" id="A0A6A5QGT9"/>
<name>A0A6A5QGT9_AMPQU</name>
<evidence type="ECO:0000313" key="1">
    <source>
        <dbReference type="EMBL" id="KAF1913267.1"/>
    </source>
</evidence>
<accession>A0A6A5QGT9</accession>